<organism evidence="2 3">
    <name type="scientific">Peptidiphaga gingivicola</name>
    <dbReference type="NCBI Taxonomy" id="2741497"/>
    <lineage>
        <taxon>Bacteria</taxon>
        <taxon>Bacillati</taxon>
        <taxon>Actinomycetota</taxon>
        <taxon>Actinomycetes</taxon>
        <taxon>Actinomycetales</taxon>
        <taxon>Actinomycetaceae</taxon>
        <taxon>Peptidiphaga</taxon>
    </lineage>
</organism>
<dbReference type="STRING" id="1823756.A4H34_02655"/>
<feature type="compositionally biased region" description="Polar residues" evidence="1">
    <location>
        <begin position="1"/>
        <end position="24"/>
    </location>
</feature>
<gene>
    <name evidence="2" type="ORF">A4H34_02655</name>
</gene>
<keyword evidence="3" id="KW-1185">Reference proteome</keyword>
<comment type="caution">
    <text evidence="2">The sequence shown here is derived from an EMBL/GenBank/DDBJ whole genome shotgun (WGS) entry which is preliminary data.</text>
</comment>
<dbReference type="EMBL" id="LVZK01000001">
    <property type="protein sequence ID" value="OAP86095.1"/>
    <property type="molecule type" value="Genomic_DNA"/>
</dbReference>
<dbReference type="AlphaFoldDB" id="A0A179B3Y2"/>
<evidence type="ECO:0000256" key="1">
    <source>
        <dbReference type="SAM" id="MobiDB-lite"/>
    </source>
</evidence>
<feature type="region of interest" description="Disordered" evidence="1">
    <location>
        <begin position="1"/>
        <end position="28"/>
    </location>
</feature>
<name>A0A179B3Y2_9ACTO</name>
<reference evidence="2 3" key="1">
    <citation type="submission" date="2016-04" db="EMBL/GenBank/DDBJ databases">
        <title>Peptidophaga gingivicola gen. nov., sp. nov., isolated from human subgingival plaque.</title>
        <authorList>
            <person name="Beall C.J."/>
            <person name="Mokrzan E.M."/>
            <person name="Griffen A.L."/>
            <person name="Leys E.J."/>
        </authorList>
    </citation>
    <scope>NUCLEOTIDE SEQUENCE [LARGE SCALE GENOMIC DNA]</scope>
    <source>
        <strain evidence="2 3">BA112</strain>
    </source>
</reference>
<protein>
    <submittedName>
        <fullName evidence="2">Uncharacterized protein</fullName>
    </submittedName>
</protein>
<accession>A0A179B3Y2</accession>
<proteinExistence type="predicted"/>
<dbReference type="Proteomes" id="UP000078368">
    <property type="component" value="Unassembled WGS sequence"/>
</dbReference>
<evidence type="ECO:0000313" key="2">
    <source>
        <dbReference type="EMBL" id="OAP86095.1"/>
    </source>
</evidence>
<evidence type="ECO:0000313" key="3">
    <source>
        <dbReference type="Proteomes" id="UP000078368"/>
    </source>
</evidence>
<sequence length="147" mass="16027">MQSAVGRSSFSADSRINSRLNTPMSDEMPAPKRWHLYSHSGHDIRLTVENCDSIDVLEFVAYPQGLNDQGIPKSHRYGLVCGPEEGRPACKGQAAGSETKRNNQLDIASTTVQDAVGDSTHFAIAGICIQHDSGEDLGFIFFFRKAA</sequence>